<dbReference type="RefSeq" id="WP_101902167.1">
    <property type="nucleotide sequence ID" value="NZ_OZ038524.1"/>
</dbReference>
<name>A0ABM9NXR4_9FLAO</name>
<keyword evidence="2" id="KW-1185">Reference proteome</keyword>
<organism evidence="1 2">
    <name type="scientific">Tenacibaculum dicentrarchi</name>
    <dbReference type="NCBI Taxonomy" id="669041"/>
    <lineage>
        <taxon>Bacteria</taxon>
        <taxon>Pseudomonadati</taxon>
        <taxon>Bacteroidota</taxon>
        <taxon>Flavobacteriia</taxon>
        <taxon>Flavobacteriales</taxon>
        <taxon>Flavobacteriaceae</taxon>
        <taxon>Tenacibaculum</taxon>
    </lineage>
</organism>
<protein>
    <recommendedName>
        <fullName evidence="3">RES domain-containing protein</fullName>
    </recommendedName>
</protein>
<accession>A0ABM9NXR4</accession>
<gene>
    <name evidence="1" type="ORF">TD3509T_1493</name>
</gene>
<evidence type="ECO:0000313" key="2">
    <source>
        <dbReference type="Proteomes" id="UP001497514"/>
    </source>
</evidence>
<reference evidence="1 2" key="1">
    <citation type="submission" date="2024-05" db="EMBL/GenBank/DDBJ databases">
        <authorList>
            <person name="Duchaud E."/>
        </authorList>
    </citation>
    <scope>NUCLEOTIDE SEQUENCE [LARGE SCALE GENOMIC DNA]</scope>
    <source>
        <strain evidence="1">Ena-SAMPLE-TAB-13-05-2024-13:56:06:370-140309</strain>
    </source>
</reference>
<dbReference type="EMBL" id="OZ038524">
    <property type="protein sequence ID" value="CAL2083195.1"/>
    <property type="molecule type" value="Genomic_DNA"/>
</dbReference>
<sequence length="298" mass="34841">MKDNFISQCKQLLRKIKTVDLIKKIENFRNIDIKTISDKDLFNEISKTISVNINGLNKAILFPMITKYPVNTRFYRVRKIAKDDVYLPLKAMTFESDAWNPPEKFITKRGRLNKVNESLLYTSPKDPSIAVEELKIEENERFCLIVYESTDEVKASMIGVWEDIPELNDDENLKMRIINNFLRDEFTRDVGEGTEFLYKVSEQITKDYFDLPPKTVQDAWCYPSIAKKQSINVCFRPYIAKNLLKLVGVQICKVQKDNKGYLFNCNVIASGFDNKGKFIYHYIDSKHSREIFPEIKIN</sequence>
<evidence type="ECO:0000313" key="1">
    <source>
        <dbReference type="EMBL" id="CAL2083195.1"/>
    </source>
</evidence>
<proteinExistence type="predicted"/>
<dbReference type="Proteomes" id="UP001497514">
    <property type="component" value="Chromosome"/>
</dbReference>
<evidence type="ECO:0008006" key="3">
    <source>
        <dbReference type="Google" id="ProtNLM"/>
    </source>
</evidence>